<gene>
    <name evidence="1" type="ORF">V1478_004595</name>
</gene>
<comment type="caution">
    <text evidence="1">The sequence shown here is derived from an EMBL/GenBank/DDBJ whole genome shotgun (WGS) entry which is preliminary data.</text>
</comment>
<name>A0ABD2BGM1_VESSQ</name>
<dbReference type="AlphaFoldDB" id="A0ABD2BGM1"/>
<proteinExistence type="predicted"/>
<evidence type="ECO:0000313" key="1">
    <source>
        <dbReference type="EMBL" id="KAL2731907.1"/>
    </source>
</evidence>
<protein>
    <submittedName>
        <fullName evidence="1">Uncharacterized protein</fullName>
    </submittedName>
</protein>
<dbReference type="EMBL" id="JAUDFV010000102">
    <property type="protein sequence ID" value="KAL2731907.1"/>
    <property type="molecule type" value="Genomic_DNA"/>
</dbReference>
<evidence type="ECO:0000313" key="2">
    <source>
        <dbReference type="Proteomes" id="UP001607302"/>
    </source>
</evidence>
<reference evidence="1 2" key="1">
    <citation type="journal article" date="2024" name="Ann. Entomol. Soc. Am.">
        <title>Genomic analyses of the southern and eastern yellowjacket wasps (Hymenoptera: Vespidae) reveal evolutionary signatures of social life.</title>
        <authorList>
            <person name="Catto M.A."/>
            <person name="Caine P.B."/>
            <person name="Orr S.E."/>
            <person name="Hunt B.G."/>
            <person name="Goodisman M.A.D."/>
        </authorList>
    </citation>
    <scope>NUCLEOTIDE SEQUENCE [LARGE SCALE GENOMIC DNA]</scope>
    <source>
        <strain evidence="1">233</strain>
        <tissue evidence="1">Head and thorax</tissue>
    </source>
</reference>
<dbReference type="Proteomes" id="UP001607302">
    <property type="component" value="Unassembled WGS sequence"/>
</dbReference>
<sequence length="184" mass="20706">MIRASSCIDQSANDVDRMIRSKVYKAIHQNARASFGPCTSQQPIPKSILNIDIMKYFATAALLALFAVALTQSQPVEPEKKIEPIEAEENAYLQSELRNKRGLTLTQSQSVESQKKIEPVEVEENADLQSELRNKRGLLYSAAYTAPVAYTAYSAPYAYAPSYAYPYTYSYRAYPYVYSSPYVL</sequence>
<organism evidence="1 2">
    <name type="scientific">Vespula squamosa</name>
    <name type="common">Southern yellow jacket</name>
    <name type="synonym">Wasp</name>
    <dbReference type="NCBI Taxonomy" id="30214"/>
    <lineage>
        <taxon>Eukaryota</taxon>
        <taxon>Metazoa</taxon>
        <taxon>Ecdysozoa</taxon>
        <taxon>Arthropoda</taxon>
        <taxon>Hexapoda</taxon>
        <taxon>Insecta</taxon>
        <taxon>Pterygota</taxon>
        <taxon>Neoptera</taxon>
        <taxon>Endopterygota</taxon>
        <taxon>Hymenoptera</taxon>
        <taxon>Apocrita</taxon>
        <taxon>Aculeata</taxon>
        <taxon>Vespoidea</taxon>
        <taxon>Vespidae</taxon>
        <taxon>Vespinae</taxon>
        <taxon>Vespula</taxon>
    </lineage>
</organism>
<accession>A0ABD2BGM1</accession>
<keyword evidence="2" id="KW-1185">Reference proteome</keyword>